<accession>A0A5B8MCJ5</accession>
<sequence length="457" mass="50295">MQRPPEPEPKSNKAAKSSFLLTDTLDFLASAEVVVETRDSTVYRGVLEESSSPLDVLDPPPPNLVSPLGPRVEHIVISGGGAGAAPSRLSSAIASLLPCGGVPLEFAERLIAFGAVHWSPIPPAIGHAVALRDELVRERGIKDPTHPRYACRRAKPSDGEVAGYGTYIRVHLQPRRFPAALRTDWSKRVVEGLDSEHYVVIDKPYGVGVPPTVDNAEENCLHMTRRVLGLEDLRITHRLDQPTSGVLVLARTKEFASYFNGLLARRDGSVRKHYKVFTRREVPRGALDEEGVLTHYARVGVRAAKSKTRTVMYDEDAEGRHVCKLRVLGSEAVVDGGGKVQGYETEVVLMTGRTHQIRAQFAAVGCPVVGDTVYDGRGEDSARYREGEFEFLEKIGLQACKMAVKDESSSPSPKYFPAQGIEFSALSDPWWRVELSGVEWSGVRVEFEWSWSGVDRT</sequence>
<evidence type="ECO:0000313" key="2">
    <source>
        <dbReference type="EMBL" id="QDZ18238.1"/>
    </source>
</evidence>
<dbReference type="GO" id="GO:0003723">
    <property type="term" value="F:RNA binding"/>
    <property type="evidence" value="ECO:0007669"/>
    <property type="project" value="InterPro"/>
</dbReference>
<evidence type="ECO:0000313" key="3">
    <source>
        <dbReference type="Proteomes" id="UP000316726"/>
    </source>
</evidence>
<dbReference type="PANTHER" id="PTHR21600:SF52">
    <property type="entry name" value="PSEUDOURIDINE SYNTHASE RSUA_RLUA-LIKE DOMAIN-CONTAINING PROTEIN"/>
    <property type="match status" value="1"/>
</dbReference>
<dbReference type="GO" id="GO:0009982">
    <property type="term" value="F:pseudouridine synthase activity"/>
    <property type="evidence" value="ECO:0007669"/>
    <property type="project" value="InterPro"/>
</dbReference>
<feature type="domain" description="Pseudouridine synthase RsuA/RluA-like" evidence="1">
    <location>
        <begin position="197"/>
        <end position="363"/>
    </location>
</feature>
<dbReference type="GO" id="GO:0000455">
    <property type="term" value="P:enzyme-directed rRNA pseudouridine synthesis"/>
    <property type="evidence" value="ECO:0007669"/>
    <property type="project" value="TreeGrafter"/>
</dbReference>
<dbReference type="PANTHER" id="PTHR21600">
    <property type="entry name" value="MITOCHONDRIAL RNA PSEUDOURIDINE SYNTHASE"/>
    <property type="match status" value="1"/>
</dbReference>
<gene>
    <name evidence="2" type="ORF">A3770_01p07560</name>
</gene>
<dbReference type="OrthoDB" id="424794at2759"/>
<organism evidence="2 3">
    <name type="scientific">Chloropicon primus</name>
    <dbReference type="NCBI Taxonomy" id="1764295"/>
    <lineage>
        <taxon>Eukaryota</taxon>
        <taxon>Viridiplantae</taxon>
        <taxon>Chlorophyta</taxon>
        <taxon>Chloropicophyceae</taxon>
        <taxon>Chloropicales</taxon>
        <taxon>Chloropicaceae</taxon>
        <taxon>Chloropicon</taxon>
    </lineage>
</organism>
<dbReference type="Proteomes" id="UP000316726">
    <property type="component" value="Chromosome 1"/>
</dbReference>
<reference evidence="2 3" key="1">
    <citation type="submission" date="2018-07" db="EMBL/GenBank/DDBJ databases">
        <title>The complete nuclear genome of the prasinophyte Chloropicon primus (CCMP1205).</title>
        <authorList>
            <person name="Pombert J.-F."/>
            <person name="Otis C."/>
            <person name="Turmel M."/>
            <person name="Lemieux C."/>
        </authorList>
    </citation>
    <scope>NUCLEOTIDE SEQUENCE [LARGE SCALE GENOMIC DNA]</scope>
    <source>
        <strain evidence="2 3">CCMP1205</strain>
    </source>
</reference>
<dbReference type="Pfam" id="PF00849">
    <property type="entry name" value="PseudoU_synth_2"/>
    <property type="match status" value="1"/>
</dbReference>
<dbReference type="STRING" id="1764295.A0A5B8MCJ5"/>
<dbReference type="Gene3D" id="3.30.2350.10">
    <property type="entry name" value="Pseudouridine synthase"/>
    <property type="match status" value="1"/>
</dbReference>
<dbReference type="InterPro" id="IPR006145">
    <property type="entry name" value="PsdUridine_synth_RsuA/RluA"/>
</dbReference>
<name>A0A5B8MCJ5_9CHLO</name>
<dbReference type="SUPFAM" id="SSF55120">
    <property type="entry name" value="Pseudouridine synthase"/>
    <property type="match status" value="1"/>
</dbReference>
<dbReference type="EMBL" id="CP031034">
    <property type="protein sequence ID" value="QDZ18238.1"/>
    <property type="molecule type" value="Genomic_DNA"/>
</dbReference>
<dbReference type="InterPro" id="IPR020103">
    <property type="entry name" value="PsdUridine_synth_cat_dom_sf"/>
</dbReference>
<evidence type="ECO:0000259" key="1">
    <source>
        <dbReference type="Pfam" id="PF00849"/>
    </source>
</evidence>
<keyword evidence="3" id="KW-1185">Reference proteome</keyword>
<dbReference type="InterPro" id="IPR050188">
    <property type="entry name" value="RluA_PseudoU_synthase"/>
</dbReference>
<dbReference type="CDD" id="cd02869">
    <property type="entry name" value="PseudoU_synth_RluA_like"/>
    <property type="match status" value="1"/>
</dbReference>
<proteinExistence type="predicted"/>
<protein>
    <submittedName>
        <fullName evidence="2">Pseudouridine synthase</fullName>
    </submittedName>
</protein>
<dbReference type="AlphaFoldDB" id="A0A5B8MCJ5"/>